<keyword evidence="3" id="KW-1185">Reference proteome</keyword>
<evidence type="ECO:0000313" key="4">
    <source>
        <dbReference type="WBParaSite" id="SSTP_0000963700.1"/>
    </source>
</evidence>
<dbReference type="Proteomes" id="UP000035681">
    <property type="component" value="Unplaced"/>
</dbReference>
<dbReference type="WBParaSite" id="SSTP_0000963700.1">
    <property type="protein sequence ID" value="SSTP_0000963700.1"/>
    <property type="gene ID" value="SSTP_0000963700"/>
</dbReference>
<accession>A0A0K0EJJ1</accession>
<dbReference type="WBParaSite" id="TCONS_00011411.p1">
    <property type="protein sequence ID" value="TCONS_00011411.p1"/>
    <property type="gene ID" value="XLOC_005789"/>
</dbReference>
<keyword evidence="2" id="KW-0812">Transmembrane</keyword>
<sequence length="314" mass="37813">MNTKNMDFGDIFLILFDFFSIVVFALTIILSIFAYKILYFKKEWHIHFRSIIGIGFFSLIVSSALTLIISMINISFRTKVYRNAPNKWYFIYVQLFFIQSYFYHFYRYIQWSICVERLIATIKIKDYEKVVIKYFWLYILIIVSGTSYFTHELFNRLTVLTSIRHKINLVFDIPIYILYSILWYTNKKMSKNQKFIIKSLSQKYQVRENLFIFWLYTPILTIYMLQQIAFIIFLSNFVDKNNNYKFLIISFTVKSLILLSQILVIIFSKKLYKKYLKIIRASNKVGIDGKYSDRHSISIKVGETYFNMLSKSWN</sequence>
<evidence type="ECO:0000256" key="1">
    <source>
        <dbReference type="ARBA" id="ARBA00006803"/>
    </source>
</evidence>
<feature type="transmembrane region" description="Helical" evidence="2">
    <location>
        <begin position="88"/>
        <end position="109"/>
    </location>
</feature>
<feature type="transmembrane region" description="Helical" evidence="2">
    <location>
        <begin position="169"/>
        <end position="185"/>
    </location>
</feature>
<keyword evidence="2" id="KW-0472">Membrane</keyword>
<dbReference type="InterPro" id="IPR004151">
    <property type="entry name" value="7TM_GPCR_serpentine_rcpt_Sre"/>
</dbReference>
<dbReference type="GO" id="GO:0016020">
    <property type="term" value="C:membrane"/>
    <property type="evidence" value="ECO:0007669"/>
    <property type="project" value="InterPro"/>
</dbReference>
<feature type="transmembrane region" description="Helical" evidence="2">
    <location>
        <begin position="246"/>
        <end position="267"/>
    </location>
</feature>
<evidence type="ECO:0000313" key="3">
    <source>
        <dbReference type="Proteomes" id="UP000035681"/>
    </source>
</evidence>
<name>A0A0K0EJJ1_STRER</name>
<feature type="transmembrane region" description="Helical" evidence="2">
    <location>
        <begin position="130"/>
        <end position="149"/>
    </location>
</feature>
<proteinExistence type="inferred from homology"/>
<feature type="transmembrane region" description="Helical" evidence="2">
    <location>
        <begin position="210"/>
        <end position="234"/>
    </location>
</feature>
<keyword evidence="2" id="KW-1133">Transmembrane helix</keyword>
<feature type="transmembrane region" description="Helical" evidence="2">
    <location>
        <begin position="12"/>
        <end position="39"/>
    </location>
</feature>
<dbReference type="Pfam" id="PF03125">
    <property type="entry name" value="Sre"/>
    <property type="match status" value="1"/>
</dbReference>
<evidence type="ECO:0000256" key="2">
    <source>
        <dbReference type="SAM" id="Phobius"/>
    </source>
</evidence>
<comment type="similarity">
    <text evidence="1">Belongs to the nematode receptor-like protein sre family.</text>
</comment>
<dbReference type="PANTHER" id="PTHR47518">
    <property type="entry name" value="SERPENTINE RECEPTOR CLASS EPSILON-13-RELATED"/>
    <property type="match status" value="1"/>
</dbReference>
<feature type="transmembrane region" description="Helical" evidence="2">
    <location>
        <begin position="51"/>
        <end position="76"/>
    </location>
</feature>
<evidence type="ECO:0000313" key="5">
    <source>
        <dbReference type="WBParaSite" id="TCONS_00011411.p1"/>
    </source>
</evidence>
<protein>
    <submittedName>
        <fullName evidence="5">G-protein coupled receptors family 1 profile domain-containing protein</fullName>
    </submittedName>
    <submittedName>
        <fullName evidence="4">Serpentine receptor class gamma</fullName>
    </submittedName>
</protein>
<reference evidence="4" key="1">
    <citation type="submission" date="2015-08" db="UniProtKB">
        <authorList>
            <consortium name="WormBaseParasite"/>
        </authorList>
    </citation>
    <scope>IDENTIFICATION</scope>
</reference>
<dbReference type="GO" id="GO:0007606">
    <property type="term" value="P:sensory perception of chemical stimulus"/>
    <property type="evidence" value="ECO:0007669"/>
    <property type="project" value="InterPro"/>
</dbReference>
<dbReference type="PANTHER" id="PTHR47518:SF8">
    <property type="entry name" value="G PROTEIN-COUPLED RECEPTOR"/>
    <property type="match status" value="1"/>
</dbReference>
<organism evidence="4">
    <name type="scientific">Strongyloides stercoralis</name>
    <name type="common">Threadworm</name>
    <dbReference type="NCBI Taxonomy" id="6248"/>
    <lineage>
        <taxon>Eukaryota</taxon>
        <taxon>Metazoa</taxon>
        <taxon>Ecdysozoa</taxon>
        <taxon>Nematoda</taxon>
        <taxon>Chromadorea</taxon>
        <taxon>Rhabditida</taxon>
        <taxon>Tylenchina</taxon>
        <taxon>Panagrolaimomorpha</taxon>
        <taxon>Strongyloidoidea</taxon>
        <taxon>Strongyloididae</taxon>
        <taxon>Strongyloides</taxon>
    </lineage>
</organism>
<dbReference type="AlphaFoldDB" id="A0A0K0EJJ1"/>
<dbReference type="InterPro" id="IPR052854">
    <property type="entry name" value="Serpentine_rcpt_epsilon"/>
</dbReference>